<dbReference type="InterPro" id="IPR001261">
    <property type="entry name" value="ArgE/DapE_CS"/>
</dbReference>
<dbReference type="EMBL" id="CP048649">
    <property type="protein sequence ID" value="QIB68818.1"/>
    <property type="molecule type" value="Genomic_DNA"/>
</dbReference>
<dbReference type="RefSeq" id="WP_163065681.1">
    <property type="nucleotide sequence ID" value="NZ_CP048649.1"/>
</dbReference>
<dbReference type="Pfam" id="PF07687">
    <property type="entry name" value="M20_dimer"/>
    <property type="match status" value="1"/>
</dbReference>
<dbReference type="GO" id="GO:0046872">
    <property type="term" value="F:metal ion binding"/>
    <property type="evidence" value="ECO:0007669"/>
    <property type="project" value="UniProtKB-KW"/>
</dbReference>
<dbReference type="KEGG" id="abut:Ami103574_05550"/>
<dbReference type="InterPro" id="IPR036264">
    <property type="entry name" value="Bact_exopeptidase_dim_dom"/>
</dbReference>
<dbReference type="Gene3D" id="3.40.630.10">
    <property type="entry name" value="Zn peptidases"/>
    <property type="match status" value="1"/>
</dbReference>
<dbReference type="InterPro" id="IPR011650">
    <property type="entry name" value="Peptidase_M20_dimer"/>
</dbReference>
<comment type="cofactor">
    <cofactor evidence="1">
        <name>Zn(2+)</name>
        <dbReference type="ChEBI" id="CHEBI:29105"/>
    </cofactor>
</comment>
<dbReference type="SUPFAM" id="SSF53187">
    <property type="entry name" value="Zn-dependent exopeptidases"/>
    <property type="match status" value="1"/>
</dbReference>
<evidence type="ECO:0000259" key="5">
    <source>
        <dbReference type="Pfam" id="PF07687"/>
    </source>
</evidence>
<dbReference type="Pfam" id="PF01546">
    <property type="entry name" value="Peptidase_M20"/>
    <property type="match status" value="1"/>
</dbReference>
<feature type="domain" description="Peptidase M20 dimerisation" evidence="5">
    <location>
        <begin position="216"/>
        <end position="311"/>
    </location>
</feature>
<accession>A0A858BUP9</accession>
<keyword evidence="2" id="KW-0479">Metal-binding</keyword>
<dbReference type="PANTHER" id="PTHR43808:SF27">
    <property type="entry name" value="PROTEIN ROCB"/>
    <property type="match status" value="1"/>
</dbReference>
<dbReference type="InterPro" id="IPR002933">
    <property type="entry name" value="Peptidase_M20"/>
</dbReference>
<dbReference type="InterPro" id="IPR050072">
    <property type="entry name" value="Peptidase_M20A"/>
</dbReference>
<keyword evidence="7" id="KW-1185">Reference proteome</keyword>
<keyword evidence="3 6" id="KW-0378">Hydrolase</keyword>
<dbReference type="Proteomes" id="UP000466848">
    <property type="component" value="Chromosome"/>
</dbReference>
<organism evidence="6 7">
    <name type="scientific">Aminipila butyrica</name>
    <dbReference type="NCBI Taxonomy" id="433296"/>
    <lineage>
        <taxon>Bacteria</taxon>
        <taxon>Bacillati</taxon>
        <taxon>Bacillota</taxon>
        <taxon>Clostridia</taxon>
        <taxon>Peptostreptococcales</taxon>
        <taxon>Anaerovoracaceae</taxon>
        <taxon>Aminipila</taxon>
    </lineage>
</organism>
<reference evidence="6 7" key="1">
    <citation type="submission" date="2020-02" db="EMBL/GenBank/DDBJ databases">
        <authorList>
            <person name="Kim Y.B."/>
            <person name="Roh S.W."/>
        </authorList>
    </citation>
    <scope>NUCLEOTIDE SEQUENCE [LARGE SCALE GENOMIC DNA]</scope>
    <source>
        <strain evidence="6 7">DSM 103574</strain>
    </source>
</reference>
<keyword evidence="4" id="KW-0862">Zinc</keyword>
<dbReference type="AlphaFoldDB" id="A0A858BUP9"/>
<name>A0A858BUP9_9FIRM</name>
<dbReference type="GO" id="GO:0016787">
    <property type="term" value="F:hydrolase activity"/>
    <property type="evidence" value="ECO:0007669"/>
    <property type="project" value="UniProtKB-KW"/>
</dbReference>
<protein>
    <submittedName>
        <fullName evidence="6">M20/M25/M40 family metallo-hydrolase</fullName>
    </submittedName>
</protein>
<evidence type="ECO:0000256" key="3">
    <source>
        <dbReference type="ARBA" id="ARBA00022801"/>
    </source>
</evidence>
<dbReference type="InterPro" id="IPR012166">
    <property type="entry name" value="Uncharacterised_RocB"/>
</dbReference>
<dbReference type="Gene3D" id="3.30.70.360">
    <property type="match status" value="1"/>
</dbReference>
<dbReference type="PIRSF" id="PIRSF010386">
    <property type="entry name" value="RocB"/>
    <property type="match status" value="1"/>
</dbReference>
<dbReference type="PROSITE" id="PS00759">
    <property type="entry name" value="ARGE_DAPE_CPG2_2"/>
    <property type="match status" value="1"/>
</dbReference>
<evidence type="ECO:0000256" key="2">
    <source>
        <dbReference type="ARBA" id="ARBA00022723"/>
    </source>
</evidence>
<evidence type="ECO:0000256" key="4">
    <source>
        <dbReference type="ARBA" id="ARBA00022833"/>
    </source>
</evidence>
<dbReference type="PANTHER" id="PTHR43808">
    <property type="entry name" value="ACETYLORNITHINE DEACETYLASE"/>
    <property type="match status" value="1"/>
</dbReference>
<sequence length="533" mass="60059">MSNIQELLYKLVSVQSDTGTALEVGMAEYIFALIKEQKYFQEHPELCGMYHGKDFLERPVVWALRRGRSQKTIVLTGHYDAVGLEPYGTLKAYALKPEELKERLKELDLPEEIKADLESSQWHFGRGINDMKAGIAINLDAVAAIDQAEANILFMAVHDEENLSAGMRQGATLLVELAQRYHLDYRLMVITEPHSRTEADRFKFFTGTVGKIMPLVVAKGKTAHISDVMKGLNAAVITSEIITELELNPKLCSSDLGMTTTPPTILYARDLKGTYDVSVPEYSAFYLNFSFLKSKTAEHILGEVKAAAQKSFQKVIEKYQSAEKYLRKEGSSEAGEAQAFLPLVYTFEELQDAASKNNARYEEERDRLYEEILAQLQVKVLTVQEAGIQIVKEIIQLSLITEPLVVVGFIPPYYPPASNSYLPQNSDIFEDRLEAVLAETYGLKLDKEAYFMGISDGSYTSCTDRGGEEKVMASMVTSEDMYHIPFEQLEKLSIPFLVLGPWGKDYHTISERVYMPDVEKTVPELIRTLVEMI</sequence>
<evidence type="ECO:0000256" key="1">
    <source>
        <dbReference type="ARBA" id="ARBA00001947"/>
    </source>
</evidence>
<dbReference type="SUPFAM" id="SSF55031">
    <property type="entry name" value="Bacterial exopeptidase dimerisation domain"/>
    <property type="match status" value="1"/>
</dbReference>
<gene>
    <name evidence="6" type="ORF">Ami103574_05550</name>
</gene>
<evidence type="ECO:0000313" key="6">
    <source>
        <dbReference type="EMBL" id="QIB68818.1"/>
    </source>
</evidence>
<proteinExistence type="predicted"/>
<evidence type="ECO:0000313" key="7">
    <source>
        <dbReference type="Proteomes" id="UP000466848"/>
    </source>
</evidence>